<dbReference type="InterPro" id="IPR000524">
    <property type="entry name" value="Tscrpt_reg_HTH_GntR"/>
</dbReference>
<dbReference type="InterPro" id="IPR046335">
    <property type="entry name" value="LacI/GalR-like_sensor"/>
</dbReference>
<comment type="caution">
    <text evidence="6">The sequence shown here is derived from an EMBL/GenBank/DDBJ whole genome shotgun (WGS) entry which is preliminary data.</text>
</comment>
<dbReference type="Pfam" id="PF13377">
    <property type="entry name" value="Peripla_BP_3"/>
    <property type="match status" value="1"/>
</dbReference>
<accession>A0A2M7E900</accession>
<dbReference type="SUPFAM" id="SSF53822">
    <property type="entry name" value="Periplasmic binding protein-like I"/>
    <property type="match status" value="1"/>
</dbReference>
<proteinExistence type="predicted"/>
<dbReference type="SMART" id="SM00345">
    <property type="entry name" value="HTH_GNTR"/>
    <property type="match status" value="1"/>
</dbReference>
<dbReference type="PANTHER" id="PTHR30146:SF109">
    <property type="entry name" value="HTH-TYPE TRANSCRIPTIONAL REGULATOR GALS"/>
    <property type="match status" value="1"/>
</dbReference>
<feature type="compositionally biased region" description="Basic residues" evidence="4">
    <location>
        <begin position="367"/>
        <end position="383"/>
    </location>
</feature>
<feature type="region of interest" description="Disordered" evidence="4">
    <location>
        <begin position="362"/>
        <end position="389"/>
    </location>
</feature>
<keyword evidence="3" id="KW-0804">Transcription</keyword>
<evidence type="ECO:0000256" key="1">
    <source>
        <dbReference type="ARBA" id="ARBA00023015"/>
    </source>
</evidence>
<evidence type="ECO:0000256" key="3">
    <source>
        <dbReference type="ARBA" id="ARBA00023163"/>
    </source>
</evidence>
<dbReference type="InterPro" id="IPR028082">
    <property type="entry name" value="Peripla_BP_I"/>
</dbReference>
<organism evidence="6 7">
    <name type="scientific">bacterium (Candidatus Ratteibacteria) CG01_land_8_20_14_3_00_40_19</name>
    <dbReference type="NCBI Taxonomy" id="2014290"/>
    <lineage>
        <taxon>Bacteria</taxon>
        <taxon>Candidatus Ratteibacteria</taxon>
    </lineage>
</organism>
<evidence type="ECO:0000313" key="7">
    <source>
        <dbReference type="Proteomes" id="UP000228886"/>
    </source>
</evidence>
<evidence type="ECO:0000256" key="2">
    <source>
        <dbReference type="ARBA" id="ARBA00023125"/>
    </source>
</evidence>
<dbReference type="EMBL" id="PETL01000161">
    <property type="protein sequence ID" value="PIV64227.1"/>
    <property type="molecule type" value="Genomic_DNA"/>
</dbReference>
<dbReference type="InterPro" id="IPR036388">
    <property type="entry name" value="WH-like_DNA-bd_sf"/>
</dbReference>
<reference evidence="7" key="1">
    <citation type="submission" date="2017-09" db="EMBL/GenBank/DDBJ databases">
        <title>Depth-based differentiation of microbial function through sediment-hosted aquifers and enrichment of novel symbionts in the deep terrestrial subsurface.</title>
        <authorList>
            <person name="Probst A.J."/>
            <person name="Ladd B."/>
            <person name="Jarett J.K."/>
            <person name="Geller-Mcgrath D.E."/>
            <person name="Sieber C.M.K."/>
            <person name="Emerson J.B."/>
            <person name="Anantharaman K."/>
            <person name="Thomas B.C."/>
            <person name="Malmstrom R."/>
            <person name="Stieglmeier M."/>
            <person name="Klingl A."/>
            <person name="Woyke T."/>
            <person name="Ryan C.M."/>
            <person name="Banfield J.F."/>
        </authorList>
    </citation>
    <scope>NUCLEOTIDE SEQUENCE [LARGE SCALE GENOMIC DNA]</scope>
</reference>
<dbReference type="CDD" id="cd06267">
    <property type="entry name" value="PBP1_LacI_sugar_binding-like"/>
    <property type="match status" value="1"/>
</dbReference>
<dbReference type="Gene3D" id="1.10.10.10">
    <property type="entry name" value="Winged helix-like DNA-binding domain superfamily/Winged helix DNA-binding domain"/>
    <property type="match status" value="1"/>
</dbReference>
<keyword evidence="1" id="KW-0805">Transcription regulation</keyword>
<name>A0A2M7E900_9BACT</name>
<feature type="domain" description="HTH gntR-type" evidence="5">
    <location>
        <begin position="10"/>
        <end position="78"/>
    </location>
</feature>
<evidence type="ECO:0000259" key="5">
    <source>
        <dbReference type="PROSITE" id="PS50949"/>
    </source>
</evidence>
<evidence type="ECO:0000313" key="6">
    <source>
        <dbReference type="EMBL" id="PIV64227.1"/>
    </source>
</evidence>
<dbReference type="CDD" id="cd07377">
    <property type="entry name" value="WHTH_GntR"/>
    <property type="match status" value="1"/>
</dbReference>
<dbReference type="GO" id="GO:0000976">
    <property type="term" value="F:transcription cis-regulatory region binding"/>
    <property type="evidence" value="ECO:0007669"/>
    <property type="project" value="TreeGrafter"/>
</dbReference>
<keyword evidence="2" id="KW-0238">DNA-binding</keyword>
<dbReference type="Pfam" id="PF00392">
    <property type="entry name" value="GntR"/>
    <property type="match status" value="1"/>
</dbReference>
<sequence>MKKLDKTSAMPLHQQLKNIIQEKIKQGQFKTGEEIPSTAELCACYQVSTITVRRTISDLIAEGLLRGTPGKGTFVTSGEKKKNNKLVGVIFTGGMSNPFLLEIFRGIENVLSGFGYHLIISISEGNAEKERQTLIEFRERGIDGIIMIPVSINRTSSANESLKELLAKNVPLVFIDQKITGFSVDYVASDNEKGSYMATQYLLKLGHRRIAFIFGQEVSSVRERLAGYRRALTEFNLPFDRSMIKSGHLELEAEGCGYQNALELLLLKTPPTAIFACNDPLALGVYRTCHQLGLNIPEDLSLVGYDNLFFTASLIPPLTTIHQPIYEMGRKAGELLLRRITGENGNAEKIILENQLIERSSCAPPPKRVRSSKAKSPGKKAVMKKGGMS</sequence>
<dbReference type="Proteomes" id="UP000228886">
    <property type="component" value="Unassembled WGS sequence"/>
</dbReference>
<dbReference type="SUPFAM" id="SSF46785">
    <property type="entry name" value="Winged helix' DNA-binding domain"/>
    <property type="match status" value="1"/>
</dbReference>
<evidence type="ECO:0000256" key="4">
    <source>
        <dbReference type="SAM" id="MobiDB-lite"/>
    </source>
</evidence>
<dbReference type="PROSITE" id="PS50949">
    <property type="entry name" value="HTH_GNTR"/>
    <property type="match status" value="1"/>
</dbReference>
<dbReference type="AlphaFoldDB" id="A0A2M7E900"/>
<dbReference type="GO" id="GO:0003700">
    <property type="term" value="F:DNA-binding transcription factor activity"/>
    <property type="evidence" value="ECO:0007669"/>
    <property type="project" value="InterPro"/>
</dbReference>
<dbReference type="Gene3D" id="3.40.50.2300">
    <property type="match status" value="2"/>
</dbReference>
<dbReference type="InterPro" id="IPR036390">
    <property type="entry name" value="WH_DNA-bd_sf"/>
</dbReference>
<protein>
    <recommendedName>
        <fullName evidence="5">HTH gntR-type domain-containing protein</fullName>
    </recommendedName>
</protein>
<gene>
    <name evidence="6" type="ORF">COS11_03315</name>
</gene>
<dbReference type="PANTHER" id="PTHR30146">
    <property type="entry name" value="LACI-RELATED TRANSCRIPTIONAL REPRESSOR"/>
    <property type="match status" value="1"/>
</dbReference>